<keyword evidence="1" id="KW-0472">Membrane</keyword>
<evidence type="ECO:0000313" key="4">
    <source>
        <dbReference type="Proteomes" id="UP001432360"/>
    </source>
</evidence>
<evidence type="ECO:0000259" key="2">
    <source>
        <dbReference type="Pfam" id="PF07885"/>
    </source>
</evidence>
<keyword evidence="4" id="KW-1185">Reference proteome</keyword>
<evidence type="ECO:0000313" key="3">
    <source>
        <dbReference type="EMBL" id="WVT07402.1"/>
    </source>
</evidence>
<protein>
    <submittedName>
        <fullName evidence="3">Potassium channel family protein</fullName>
    </submittedName>
</protein>
<dbReference type="InterPro" id="IPR013099">
    <property type="entry name" value="K_chnl_dom"/>
</dbReference>
<feature type="transmembrane region" description="Helical" evidence="1">
    <location>
        <begin position="126"/>
        <end position="148"/>
    </location>
</feature>
<keyword evidence="3" id="KW-0614">Plasmid</keyword>
<keyword evidence="1" id="KW-1133">Transmembrane helix</keyword>
<name>A0ABZ2BIW0_9HYPH</name>
<proteinExistence type="predicted"/>
<keyword evidence="3" id="KW-0407">Ion channel</keyword>
<keyword evidence="1" id="KW-0812">Transmembrane</keyword>
<geneLocation type="plasmid" evidence="3 4">
    <name>pSchITTGS70d</name>
</geneLocation>
<feature type="domain" description="Potassium channel" evidence="2">
    <location>
        <begin position="74"/>
        <end position="145"/>
    </location>
</feature>
<keyword evidence="3" id="KW-0813">Transport</keyword>
<sequence>MHTVHAPPDQGGFVIFRLSIACGLIAITVAIQALFMSTGLHALRRLEDNRKYFALRHPTMVTVAWIIYLIFPIIIDVFLWATFYSLAGALPTFEESMYFSTVTFTTVGYGDIVLGRDWRQVATFEAVNGWIIFGWATALMMAVIQRLYFRQEQG</sequence>
<dbReference type="SUPFAM" id="SSF81324">
    <property type="entry name" value="Voltage-gated potassium channels"/>
    <property type="match status" value="1"/>
</dbReference>
<dbReference type="GO" id="GO:0034220">
    <property type="term" value="P:monoatomic ion transmembrane transport"/>
    <property type="evidence" value="ECO:0007669"/>
    <property type="project" value="UniProtKB-KW"/>
</dbReference>
<dbReference type="Gene3D" id="1.10.287.70">
    <property type="match status" value="1"/>
</dbReference>
<feature type="transmembrane region" description="Helical" evidence="1">
    <location>
        <begin position="61"/>
        <end position="84"/>
    </location>
</feature>
<dbReference type="RefSeq" id="WP_331376420.1">
    <property type="nucleotide sequence ID" value="NZ_CP133152.1"/>
</dbReference>
<organism evidence="3 4">
    <name type="scientific">Sinorhizobium chiapasense</name>
    <dbReference type="NCBI Taxonomy" id="501572"/>
    <lineage>
        <taxon>Bacteria</taxon>
        <taxon>Pseudomonadati</taxon>
        <taxon>Pseudomonadota</taxon>
        <taxon>Alphaproteobacteria</taxon>
        <taxon>Hyphomicrobiales</taxon>
        <taxon>Rhizobiaceae</taxon>
        <taxon>Sinorhizobium/Ensifer group</taxon>
        <taxon>Sinorhizobium</taxon>
    </lineage>
</organism>
<dbReference type="Pfam" id="PF07885">
    <property type="entry name" value="Ion_trans_2"/>
    <property type="match status" value="1"/>
</dbReference>
<feature type="transmembrane region" description="Helical" evidence="1">
    <location>
        <begin position="15"/>
        <end position="40"/>
    </location>
</feature>
<dbReference type="Proteomes" id="UP001432360">
    <property type="component" value="Plasmid pSchITTGS70d"/>
</dbReference>
<gene>
    <name evidence="3" type="ORF">RB548_24830</name>
</gene>
<dbReference type="EMBL" id="CP133152">
    <property type="protein sequence ID" value="WVT07402.1"/>
    <property type="molecule type" value="Genomic_DNA"/>
</dbReference>
<accession>A0ABZ2BIW0</accession>
<keyword evidence="3" id="KW-0406">Ion transport</keyword>
<reference evidence="3" key="1">
    <citation type="submission" date="2023-08" db="EMBL/GenBank/DDBJ databases">
        <title>Complete genome sequence of Sinorhizobium chiapanecum ITTG S70 isolated from Acaciella angustissima nodules in Chiapas-Mexico.</title>
        <authorList>
            <person name="Rincon-Rosales R."/>
            <person name="Rogel M.A."/>
            <person name="Rincon-Medina C.I."/>
            <person name="Guerrero G."/>
            <person name="Manzano-Gomez L.A."/>
            <person name="Lopez-Lopez A."/>
            <person name="Rincon Molina F.A."/>
            <person name="Martinez-Romero E."/>
        </authorList>
    </citation>
    <scope>NUCLEOTIDE SEQUENCE</scope>
    <source>
        <strain evidence="3">ITTG S70</strain>
        <plasmid evidence="3">pSchITTGS70d</plasmid>
    </source>
</reference>
<evidence type="ECO:0000256" key="1">
    <source>
        <dbReference type="SAM" id="Phobius"/>
    </source>
</evidence>
<feature type="transmembrane region" description="Helical" evidence="1">
    <location>
        <begin position="96"/>
        <end position="114"/>
    </location>
</feature>